<reference evidence="3 4" key="1">
    <citation type="submission" date="2014-03" db="EMBL/GenBank/DDBJ databases">
        <title>Genome sequence of Clostridium litorale W6, DSM 5388.</title>
        <authorList>
            <person name="Poehlein A."/>
            <person name="Jagirdar A."/>
            <person name="Khonsari B."/>
            <person name="Chibani C.M."/>
            <person name="Gutierrez Gutierrez D.A."/>
            <person name="Davydova E."/>
            <person name="Alghaithi H.S."/>
            <person name="Nair K.P."/>
            <person name="Dhamotharan K."/>
            <person name="Chandran L."/>
            <person name="G W."/>
            <person name="Daniel R."/>
        </authorList>
    </citation>
    <scope>NUCLEOTIDE SEQUENCE [LARGE SCALE GENOMIC DNA]</scope>
    <source>
        <strain evidence="3 4">W6</strain>
    </source>
</reference>
<evidence type="ECO:0000259" key="2">
    <source>
        <dbReference type="PROSITE" id="PS51671"/>
    </source>
</evidence>
<dbReference type="SUPFAM" id="SSF55021">
    <property type="entry name" value="ACT-like"/>
    <property type="match status" value="1"/>
</dbReference>
<comment type="caution">
    <text evidence="3">The sequence shown here is derived from an EMBL/GenBank/DDBJ whole genome shotgun (WGS) entry which is preliminary data.</text>
</comment>
<dbReference type="RefSeq" id="WP_038266355.1">
    <property type="nucleotide sequence ID" value="NZ_FSRH01000016.1"/>
</dbReference>
<evidence type="ECO:0000313" key="4">
    <source>
        <dbReference type="Proteomes" id="UP000027946"/>
    </source>
</evidence>
<name>A0A069RBX6_PEPLI</name>
<sequence>MGENKSGYLIVDKEILPDVYEKVVKAKDLLRTGQAKGITHVCKMLGISRSTFYKYKDYVFTVSEATKGRKATIIMILDHTPGVLSKVLDKIAERKGNILTISQDIPINNAANVSITFDLSNMEINVDELIEEINGMSGVFKANLIAME</sequence>
<dbReference type="Proteomes" id="UP000027946">
    <property type="component" value="Unassembled WGS sequence"/>
</dbReference>
<dbReference type="InterPro" id="IPR002912">
    <property type="entry name" value="ACT_dom"/>
</dbReference>
<dbReference type="InterPro" id="IPR045865">
    <property type="entry name" value="ACT-like_dom_sf"/>
</dbReference>
<dbReference type="InterPro" id="IPR008310">
    <property type="entry name" value="UPF0735_ACT_dom-cont"/>
</dbReference>
<accession>A0A069RBX6</accession>
<evidence type="ECO:0000256" key="1">
    <source>
        <dbReference type="HAMAP-Rule" id="MF_00707"/>
    </source>
</evidence>
<dbReference type="STRING" id="1121324.CLIT_14c00020"/>
<feature type="domain" description="ACT" evidence="2">
    <location>
        <begin position="72"/>
        <end position="147"/>
    </location>
</feature>
<dbReference type="PIRSF" id="PIRSF025624">
    <property type="entry name" value="ACT_PheB"/>
    <property type="match status" value="1"/>
</dbReference>
<dbReference type="AlphaFoldDB" id="A0A069RBX6"/>
<evidence type="ECO:0000313" key="3">
    <source>
        <dbReference type="EMBL" id="KDR94541.1"/>
    </source>
</evidence>
<organism evidence="3 4">
    <name type="scientific">Peptoclostridium litorale DSM 5388</name>
    <dbReference type="NCBI Taxonomy" id="1121324"/>
    <lineage>
        <taxon>Bacteria</taxon>
        <taxon>Bacillati</taxon>
        <taxon>Bacillota</taxon>
        <taxon>Clostridia</taxon>
        <taxon>Peptostreptococcales</taxon>
        <taxon>Peptoclostridiaceae</taxon>
        <taxon>Peptoclostridium</taxon>
    </lineage>
</organism>
<gene>
    <name evidence="3" type="ORF">CLIT_14c00020</name>
</gene>
<dbReference type="EMBL" id="JJMM01000014">
    <property type="protein sequence ID" value="KDR94541.1"/>
    <property type="molecule type" value="Genomic_DNA"/>
</dbReference>
<dbReference type="CDD" id="cd04888">
    <property type="entry name" value="ACT_PheB-BS"/>
    <property type="match status" value="1"/>
</dbReference>
<dbReference type="eggNOG" id="COG4492">
    <property type="taxonomic scope" value="Bacteria"/>
</dbReference>
<dbReference type="HAMAP" id="MF_00707">
    <property type="entry name" value="UPF0735"/>
    <property type="match status" value="1"/>
</dbReference>
<dbReference type="OrthoDB" id="9788773at2"/>
<protein>
    <recommendedName>
        <fullName evidence="1">UPF0735 ACT domain-containing protein CLIT_14c00020</fullName>
    </recommendedName>
</protein>
<dbReference type="PROSITE" id="PS51671">
    <property type="entry name" value="ACT"/>
    <property type="match status" value="1"/>
</dbReference>
<keyword evidence="4" id="KW-1185">Reference proteome</keyword>
<dbReference type="Gene3D" id="3.30.70.260">
    <property type="match status" value="1"/>
</dbReference>
<dbReference type="NCBIfam" id="NF003361">
    <property type="entry name" value="PRK04435.1"/>
    <property type="match status" value="1"/>
</dbReference>
<proteinExistence type="inferred from homology"/>
<comment type="similarity">
    <text evidence="1">Belongs to the UPF0735 family.</text>
</comment>